<dbReference type="PANTHER" id="PTHR47966:SF51">
    <property type="entry name" value="BETA-SITE APP-CLEAVING ENZYME, ISOFORM A-RELATED"/>
    <property type="match status" value="1"/>
</dbReference>
<organism evidence="5 6">
    <name type="scientific">Apolygus lucorum</name>
    <name type="common">Small green plant bug</name>
    <name type="synonym">Lygocoris lucorum</name>
    <dbReference type="NCBI Taxonomy" id="248454"/>
    <lineage>
        <taxon>Eukaryota</taxon>
        <taxon>Metazoa</taxon>
        <taxon>Ecdysozoa</taxon>
        <taxon>Arthropoda</taxon>
        <taxon>Hexapoda</taxon>
        <taxon>Insecta</taxon>
        <taxon>Pterygota</taxon>
        <taxon>Neoptera</taxon>
        <taxon>Paraneoptera</taxon>
        <taxon>Hemiptera</taxon>
        <taxon>Heteroptera</taxon>
        <taxon>Panheteroptera</taxon>
        <taxon>Cimicomorpha</taxon>
        <taxon>Miridae</taxon>
        <taxon>Mirini</taxon>
        <taxon>Apolygus</taxon>
    </lineage>
</organism>
<dbReference type="SUPFAM" id="SSF50630">
    <property type="entry name" value="Acid proteases"/>
    <property type="match status" value="1"/>
</dbReference>
<keyword evidence="3" id="KW-1015">Disulfide bond</keyword>
<dbReference type="Proteomes" id="UP000466442">
    <property type="component" value="Linkage Group LG1"/>
</dbReference>
<comment type="caution">
    <text evidence="5">The sequence shown here is derived from an EMBL/GenBank/DDBJ whole genome shotgun (WGS) entry which is preliminary data.</text>
</comment>
<dbReference type="EMBL" id="WIXP02000001">
    <property type="protein sequence ID" value="KAF6215749.1"/>
    <property type="molecule type" value="Genomic_DNA"/>
</dbReference>
<evidence type="ECO:0000313" key="6">
    <source>
        <dbReference type="Proteomes" id="UP000466442"/>
    </source>
</evidence>
<evidence type="ECO:0000313" key="5">
    <source>
        <dbReference type="EMBL" id="KAF6215749.1"/>
    </source>
</evidence>
<dbReference type="InterPro" id="IPR021109">
    <property type="entry name" value="Peptidase_aspartic_dom_sf"/>
</dbReference>
<proteinExistence type="inferred from homology"/>
<evidence type="ECO:0000256" key="3">
    <source>
        <dbReference type="PIRSR" id="PIRSR601461-2"/>
    </source>
</evidence>
<keyword evidence="6" id="KW-1185">Reference proteome</keyword>
<name>A0A8S9Y4S4_APOLU</name>
<dbReference type="GO" id="GO:0004190">
    <property type="term" value="F:aspartic-type endopeptidase activity"/>
    <property type="evidence" value="ECO:0007669"/>
    <property type="project" value="InterPro"/>
</dbReference>
<dbReference type="GO" id="GO:0005764">
    <property type="term" value="C:lysosome"/>
    <property type="evidence" value="ECO:0007669"/>
    <property type="project" value="TreeGrafter"/>
</dbReference>
<dbReference type="PANTHER" id="PTHR47966">
    <property type="entry name" value="BETA-SITE APP-CLEAVING ENZYME, ISOFORM A-RELATED"/>
    <property type="match status" value="1"/>
</dbReference>
<dbReference type="InterPro" id="IPR033121">
    <property type="entry name" value="PEPTIDASE_A1"/>
</dbReference>
<dbReference type="FunFam" id="2.40.70.10:FF:000008">
    <property type="entry name" value="Cathepsin D"/>
    <property type="match status" value="1"/>
</dbReference>
<dbReference type="GO" id="GO:0006508">
    <property type="term" value="P:proteolysis"/>
    <property type="evidence" value="ECO:0007669"/>
    <property type="project" value="InterPro"/>
</dbReference>
<dbReference type="InterPro" id="IPR034164">
    <property type="entry name" value="Pepsin-like_dom"/>
</dbReference>
<evidence type="ECO:0000256" key="1">
    <source>
        <dbReference type="ARBA" id="ARBA00007447"/>
    </source>
</evidence>
<dbReference type="Gene3D" id="2.60.40.1960">
    <property type="match status" value="1"/>
</dbReference>
<dbReference type="Pfam" id="PF00026">
    <property type="entry name" value="Asp"/>
    <property type="match status" value="1"/>
</dbReference>
<feature type="active site" evidence="2">
    <location>
        <position position="214"/>
    </location>
</feature>
<reference evidence="5" key="1">
    <citation type="journal article" date="2021" name="Mol. Ecol. Resour.">
        <title>Apolygus lucorum genome provides insights into omnivorousness and mesophyll feeding.</title>
        <authorList>
            <person name="Liu Y."/>
            <person name="Liu H."/>
            <person name="Wang H."/>
            <person name="Huang T."/>
            <person name="Liu B."/>
            <person name="Yang B."/>
            <person name="Yin L."/>
            <person name="Li B."/>
            <person name="Zhang Y."/>
            <person name="Zhang S."/>
            <person name="Jiang F."/>
            <person name="Zhang X."/>
            <person name="Ren Y."/>
            <person name="Wang B."/>
            <person name="Wang S."/>
            <person name="Lu Y."/>
            <person name="Wu K."/>
            <person name="Fan W."/>
            <person name="Wang G."/>
        </authorList>
    </citation>
    <scope>NUCLEOTIDE SEQUENCE</scope>
    <source>
        <strain evidence="5">12Hb</strain>
    </source>
</reference>
<dbReference type="AlphaFoldDB" id="A0A8S9Y4S4"/>
<dbReference type="PROSITE" id="PS51767">
    <property type="entry name" value="PEPTIDASE_A1"/>
    <property type="match status" value="1"/>
</dbReference>
<feature type="active site" evidence="2">
    <location>
        <position position="25"/>
    </location>
</feature>
<feature type="disulfide bond" evidence="3">
    <location>
        <begin position="249"/>
        <end position="284"/>
    </location>
</feature>
<sequence length="326" mass="36165">MTTKFFYSGKVCIGTPPQCFMLDFDTGSSDLWVVSKYCNMGDPGCRANSKNHALRTYDHKASSTYVKVGKSVHDRYGEGYYTGFESIDTFSIGGLRIEDQTFGEATGFYKNFVESGIEGLVGLAWKPLENEDGLMPFSNIFKQYHLPHLFSFYLSSDQTGRGGEIIIGGIDESLVDKDAIKYAPIQTPPVYWGLGFTKATFGSTTLDADNAVMDTGTTGIFVDSDSYSTIQRAVKALYSKAQKCFFVDCKTYKSLPVLTVQFGELVMTFEPEDYINTIWVPGMCALTILPAQDNMWIIGDAGLKKYYQVYDYANARFGAGPLKKSP</sequence>
<gene>
    <name evidence="5" type="ORF">GE061_000082</name>
</gene>
<accession>A0A8S9Y4S4</accession>
<dbReference type="PRINTS" id="PR00792">
    <property type="entry name" value="PEPSIN"/>
</dbReference>
<dbReference type="CDD" id="cd05471">
    <property type="entry name" value="pepsin_like"/>
    <property type="match status" value="1"/>
</dbReference>
<dbReference type="InterPro" id="IPR001461">
    <property type="entry name" value="Aspartic_peptidase_A1"/>
</dbReference>
<evidence type="ECO:0000256" key="2">
    <source>
        <dbReference type="PIRSR" id="PIRSR601461-1"/>
    </source>
</evidence>
<protein>
    <recommendedName>
        <fullName evidence="4">Peptidase A1 domain-containing protein</fullName>
    </recommendedName>
</protein>
<feature type="domain" description="Peptidase A1" evidence="4">
    <location>
        <begin position="7"/>
        <end position="320"/>
    </location>
</feature>
<evidence type="ECO:0000259" key="4">
    <source>
        <dbReference type="PROSITE" id="PS51767"/>
    </source>
</evidence>
<dbReference type="OrthoDB" id="6614841at2759"/>
<dbReference type="Gene3D" id="2.40.70.10">
    <property type="entry name" value="Acid Proteases"/>
    <property type="match status" value="2"/>
</dbReference>
<comment type="similarity">
    <text evidence="1">Belongs to the peptidase A1 family.</text>
</comment>